<feature type="domain" description="ABC transporter" evidence="10">
    <location>
        <begin position="250"/>
        <end position="494"/>
    </location>
</feature>
<dbReference type="PROSITE" id="PS00211">
    <property type="entry name" value="ABC_TRANSPORTER_1"/>
    <property type="match status" value="1"/>
</dbReference>
<dbReference type="KEGG" id="ble:BleG1_0390"/>
<keyword evidence="3" id="KW-1003">Cell membrane</keyword>
<dbReference type="CDD" id="cd03215">
    <property type="entry name" value="ABC_Carb_Monos_II"/>
    <property type="match status" value="1"/>
</dbReference>
<evidence type="ECO:0000259" key="10">
    <source>
        <dbReference type="PROSITE" id="PS50893"/>
    </source>
</evidence>
<dbReference type="eggNOG" id="COG1129">
    <property type="taxonomic scope" value="Bacteria"/>
</dbReference>
<dbReference type="OrthoDB" id="9771863at2"/>
<evidence type="ECO:0000256" key="4">
    <source>
        <dbReference type="ARBA" id="ARBA00022597"/>
    </source>
</evidence>
<dbReference type="HOGENOM" id="CLU_000604_92_3_9"/>
<feature type="domain" description="ABC transporter" evidence="10">
    <location>
        <begin position="3"/>
        <end position="240"/>
    </location>
</feature>
<dbReference type="Pfam" id="PF00005">
    <property type="entry name" value="ABC_tran"/>
    <property type="match status" value="2"/>
</dbReference>
<dbReference type="InterPro" id="IPR003593">
    <property type="entry name" value="AAA+_ATPase"/>
</dbReference>
<evidence type="ECO:0000256" key="3">
    <source>
        <dbReference type="ARBA" id="ARBA00022475"/>
    </source>
</evidence>
<dbReference type="InterPro" id="IPR017871">
    <property type="entry name" value="ABC_transporter-like_CS"/>
</dbReference>
<accession>A0A060LXJ4</accession>
<dbReference type="InterPro" id="IPR050107">
    <property type="entry name" value="ABC_carbohydrate_import_ATPase"/>
</dbReference>
<keyword evidence="2" id="KW-0813">Transport</keyword>
<dbReference type="GO" id="GO:0005886">
    <property type="term" value="C:plasma membrane"/>
    <property type="evidence" value="ECO:0007669"/>
    <property type="project" value="UniProtKB-SubCell"/>
</dbReference>
<name>A0A060LXJ4_9BACI</name>
<keyword evidence="8" id="KW-1278">Translocase</keyword>
<dbReference type="PATRIC" id="fig|1246626.3.peg.380"/>
<keyword evidence="9" id="KW-0472">Membrane</keyword>
<dbReference type="PANTHER" id="PTHR43790">
    <property type="entry name" value="CARBOHYDRATE TRANSPORT ATP-BINDING PROTEIN MG119-RELATED"/>
    <property type="match status" value="1"/>
</dbReference>
<keyword evidence="12" id="KW-1185">Reference proteome</keyword>
<dbReference type="GO" id="GO:0016887">
    <property type="term" value="F:ATP hydrolysis activity"/>
    <property type="evidence" value="ECO:0007669"/>
    <property type="project" value="InterPro"/>
</dbReference>
<evidence type="ECO:0000256" key="2">
    <source>
        <dbReference type="ARBA" id="ARBA00022448"/>
    </source>
</evidence>
<keyword evidence="7 11" id="KW-0067">ATP-binding</keyword>
<proteinExistence type="predicted"/>
<dbReference type="PROSITE" id="PS50893">
    <property type="entry name" value="ABC_TRANSPORTER_2"/>
    <property type="match status" value="2"/>
</dbReference>
<dbReference type="SUPFAM" id="SSF52540">
    <property type="entry name" value="P-loop containing nucleoside triphosphate hydrolases"/>
    <property type="match status" value="2"/>
</dbReference>
<dbReference type="GO" id="GO:0005524">
    <property type="term" value="F:ATP binding"/>
    <property type="evidence" value="ECO:0007669"/>
    <property type="project" value="UniProtKB-KW"/>
</dbReference>
<dbReference type="FunFam" id="3.40.50.300:FF:000127">
    <property type="entry name" value="Ribose import ATP-binding protein RbsA"/>
    <property type="match status" value="1"/>
</dbReference>
<protein>
    <submittedName>
        <fullName evidence="11">Ribose ABC transporter ATP-binding protein</fullName>
    </submittedName>
</protein>
<dbReference type="SMART" id="SM00382">
    <property type="entry name" value="AAA"/>
    <property type="match status" value="2"/>
</dbReference>
<reference evidence="11 12" key="1">
    <citation type="journal article" date="2014" name="Gene">
        <title>A comparative genomic analysis of the alkalitolerant soil bacterium Bacillus lehensis G1.</title>
        <authorList>
            <person name="Noor Y.M."/>
            <person name="Samsulrizal N.H."/>
            <person name="Jema'on N.A."/>
            <person name="Low K.O."/>
            <person name="Ramli A.N."/>
            <person name="Alias N.I."/>
            <person name="Damis S.I."/>
            <person name="Fuzi S.F."/>
            <person name="Isa M.N."/>
            <person name="Murad A.M."/>
            <person name="Raih M.F."/>
            <person name="Bakar F.D."/>
            <person name="Najimudin N."/>
            <person name="Mahadi N.M."/>
            <person name="Illias R.M."/>
        </authorList>
    </citation>
    <scope>NUCLEOTIDE SEQUENCE [LARGE SCALE GENOMIC DNA]</scope>
    <source>
        <strain evidence="11 12">G1</strain>
    </source>
</reference>
<gene>
    <name evidence="11" type="ORF">BleG1_0390</name>
</gene>
<comment type="subcellular location">
    <subcellularLocation>
        <location evidence="1">Cell membrane</location>
        <topology evidence="1">Peripheral membrane protein</topology>
    </subcellularLocation>
</comment>
<dbReference type="RefSeq" id="WP_038476570.1">
    <property type="nucleotide sequence ID" value="NZ_CP003923.1"/>
</dbReference>
<dbReference type="Proteomes" id="UP000027142">
    <property type="component" value="Chromosome"/>
</dbReference>
<dbReference type="PANTHER" id="PTHR43790:SF3">
    <property type="entry name" value="D-ALLOSE IMPORT ATP-BINDING PROTEIN ALSA-RELATED"/>
    <property type="match status" value="1"/>
</dbReference>
<evidence type="ECO:0000256" key="8">
    <source>
        <dbReference type="ARBA" id="ARBA00022967"/>
    </source>
</evidence>
<dbReference type="InterPro" id="IPR003439">
    <property type="entry name" value="ABC_transporter-like_ATP-bd"/>
</dbReference>
<keyword evidence="6" id="KW-0547">Nucleotide-binding</keyword>
<dbReference type="Gene3D" id="3.40.50.300">
    <property type="entry name" value="P-loop containing nucleotide triphosphate hydrolases"/>
    <property type="match status" value="2"/>
</dbReference>
<sequence>MIVEMNQISKAFNGNQVLNGVSFTLEKGEIHALMGENGAGKSTLMKILTGIYPRDSGDIMVKGKNVSYTHPKDAEEDGITVIHQELNILPELTVAENLFLGNEQTVWKTGWLKTNEMNRLAEQQLADLGLRVKATERAGNLSVGKQQIIEIAKALMTEADVIIMDEPTAALTDREIDTLFEVVRGLQKKGVTFVYISHRMEEIFALCQRITVLRDGNYVATKVIKETDFDEIVRLMVGRELGGRFPDYDLQPGEVKLAVKGISREGEFENVTFEVRAGEIFGIAGLMGAGRSEVVESLFGYRGIDSGSMELDGRPVSFKKPIDAIEKGIGFVSEDRKSKGLIVDFSIRDNISLTNLNAVSTSGMMQRTKEQQLYETLVTKLGVRTSGPHQQAKSLSGGNQQKVVIAKWLGIKPKVLILDEPTRGVDVGAKKEIYTIMNELAKQGVAIIMVSSELPEVIGLSSRVGVMFEGKMLTILHRDQLSEEAIMHEATGGEKHVRQ</sequence>
<evidence type="ECO:0000256" key="5">
    <source>
        <dbReference type="ARBA" id="ARBA00022737"/>
    </source>
</evidence>
<dbReference type="STRING" id="1246626.BleG1_0390"/>
<keyword evidence="5" id="KW-0677">Repeat</keyword>
<evidence type="ECO:0000256" key="9">
    <source>
        <dbReference type="ARBA" id="ARBA00023136"/>
    </source>
</evidence>
<evidence type="ECO:0000256" key="6">
    <source>
        <dbReference type="ARBA" id="ARBA00022741"/>
    </source>
</evidence>
<evidence type="ECO:0000256" key="7">
    <source>
        <dbReference type="ARBA" id="ARBA00022840"/>
    </source>
</evidence>
<evidence type="ECO:0000313" key="12">
    <source>
        <dbReference type="Proteomes" id="UP000027142"/>
    </source>
</evidence>
<evidence type="ECO:0000256" key="1">
    <source>
        <dbReference type="ARBA" id="ARBA00004202"/>
    </source>
</evidence>
<dbReference type="CDD" id="cd03216">
    <property type="entry name" value="ABC_Carb_Monos_I"/>
    <property type="match status" value="1"/>
</dbReference>
<keyword evidence="4" id="KW-0762">Sugar transport</keyword>
<evidence type="ECO:0000313" key="11">
    <source>
        <dbReference type="EMBL" id="AIC92998.1"/>
    </source>
</evidence>
<organism evidence="11 12">
    <name type="scientific">Shouchella lehensis G1</name>
    <dbReference type="NCBI Taxonomy" id="1246626"/>
    <lineage>
        <taxon>Bacteria</taxon>
        <taxon>Bacillati</taxon>
        <taxon>Bacillota</taxon>
        <taxon>Bacilli</taxon>
        <taxon>Bacillales</taxon>
        <taxon>Bacillaceae</taxon>
        <taxon>Shouchella</taxon>
    </lineage>
</organism>
<dbReference type="EMBL" id="CP003923">
    <property type="protein sequence ID" value="AIC92998.1"/>
    <property type="molecule type" value="Genomic_DNA"/>
</dbReference>
<dbReference type="AlphaFoldDB" id="A0A060LXJ4"/>
<dbReference type="InterPro" id="IPR027417">
    <property type="entry name" value="P-loop_NTPase"/>
</dbReference>